<accession>A0A3D8Q539</accession>
<dbReference type="OrthoDB" id="3562896at2759"/>
<evidence type="ECO:0000256" key="1">
    <source>
        <dbReference type="SAM" id="MobiDB-lite"/>
    </source>
</evidence>
<sequence length="582" mass="60621">MSSTTTPFGPDITPICCWISDPFVNIQVWYNSSVDVTVSTVITQIYQYNNTRVTSYTTVSADDTPSATLFNGIDSNVTFSGVPTNIIVPEDPYGEQWTSLVYGTAFTDPYGQIIPSPTAFFAWNTDAPIEYGSQSATMTVSASVTGWACPDEEPFLENDGSQGPYPSGFYLPIPENSTNSMFYSGQGYSGDINVELPQELLNYMEANPSPGAPSYWSSLSLCSPGYMEGQPTAHIPVNALTAGVTKTLTINGNYPTAVSDSQPTTTSVATIPPAASATTQPIPPARTESVASDTTKLVVSHSTTEVILPLKSATEVLPAKQSSSDVIITTTPGFTDLTTKVDTSSQTIPIEVPKSTSVGISSVIVTQTTAPITAAAFTIASSTVTANSDTQFYIGSLTLTPGGTVIVTGSEGPKTFILPSTASIVVINGVTQSIQTMEITQTPPIPYIVYQSSTYTPNSVSNFVIGGQTLSQGAAITLPSTITSGDITITTVETLSLPTGGSSVVIVNGMSTATYSMGNLIASTGVSLTTSAIGASSSLSRTVSSPIQTSTLSPSPLTGGASASCRGTWTMIWVVFLGYVVV</sequence>
<proteinExistence type="predicted"/>
<comment type="caution">
    <text evidence="2">The sequence shown here is derived from an EMBL/GenBank/DDBJ whole genome shotgun (WGS) entry which is preliminary data.</text>
</comment>
<evidence type="ECO:0000313" key="3">
    <source>
        <dbReference type="Proteomes" id="UP000256328"/>
    </source>
</evidence>
<name>A0A3D8Q539_9HELO</name>
<reference evidence="2 3" key="1">
    <citation type="journal article" date="2018" name="IMA Fungus">
        <title>IMA Genome-F 9: Draft genome sequence of Annulohypoxylon stygium, Aspergillus mulundensis, Berkeleyomyces basicola (syn. Thielaviopsis basicola), Ceratocystis smalleyi, two Cercospora beticola strains, Coleophoma cylindrospora, Fusarium fracticaudum, Phialophora cf. hyalina, and Morchella septimelata.</title>
        <authorList>
            <person name="Wingfield B.D."/>
            <person name="Bills G.F."/>
            <person name="Dong Y."/>
            <person name="Huang W."/>
            <person name="Nel W.J."/>
            <person name="Swalarsk-Parry B.S."/>
            <person name="Vaghefi N."/>
            <person name="Wilken P.M."/>
            <person name="An Z."/>
            <person name="de Beer Z.W."/>
            <person name="De Vos L."/>
            <person name="Chen L."/>
            <person name="Duong T.A."/>
            <person name="Gao Y."/>
            <person name="Hammerbacher A."/>
            <person name="Kikkert J.R."/>
            <person name="Li Y."/>
            <person name="Li H."/>
            <person name="Li K."/>
            <person name="Li Q."/>
            <person name="Liu X."/>
            <person name="Ma X."/>
            <person name="Naidoo K."/>
            <person name="Pethybridge S.J."/>
            <person name="Sun J."/>
            <person name="Steenkamp E.T."/>
            <person name="van der Nest M.A."/>
            <person name="van Wyk S."/>
            <person name="Wingfield M.J."/>
            <person name="Xiong C."/>
            <person name="Yue Q."/>
            <person name="Zhang X."/>
        </authorList>
    </citation>
    <scope>NUCLEOTIDE SEQUENCE [LARGE SCALE GENOMIC DNA]</scope>
    <source>
        <strain evidence="2 3">BP5796</strain>
    </source>
</reference>
<dbReference type="Proteomes" id="UP000256328">
    <property type="component" value="Unassembled WGS sequence"/>
</dbReference>
<dbReference type="EMBL" id="PDLN01000024">
    <property type="protein sequence ID" value="RDW56941.1"/>
    <property type="molecule type" value="Genomic_DNA"/>
</dbReference>
<dbReference type="AlphaFoldDB" id="A0A3D8Q539"/>
<organism evidence="2 3">
    <name type="scientific">Coleophoma crateriformis</name>
    <dbReference type="NCBI Taxonomy" id="565419"/>
    <lineage>
        <taxon>Eukaryota</taxon>
        <taxon>Fungi</taxon>
        <taxon>Dikarya</taxon>
        <taxon>Ascomycota</taxon>
        <taxon>Pezizomycotina</taxon>
        <taxon>Leotiomycetes</taxon>
        <taxon>Helotiales</taxon>
        <taxon>Dermateaceae</taxon>
        <taxon>Coleophoma</taxon>
    </lineage>
</organism>
<protein>
    <submittedName>
        <fullName evidence="2">Uncharacterized protein</fullName>
    </submittedName>
</protein>
<gene>
    <name evidence="2" type="ORF">BP5796_13008</name>
</gene>
<feature type="region of interest" description="Disordered" evidence="1">
    <location>
        <begin position="272"/>
        <end position="291"/>
    </location>
</feature>
<evidence type="ECO:0000313" key="2">
    <source>
        <dbReference type="EMBL" id="RDW56941.1"/>
    </source>
</evidence>
<keyword evidence="3" id="KW-1185">Reference proteome</keyword>